<sequence>MKKRFLRTTAAGLALLMTVGSLDISAFAASAGTPDTGTTATEMVKETTTTVTEPADYGPVPNQQQLDYYEQELAAFMHFGPNTYTNLEWGNDTYTVDNFQCTEFHADDMVTVLQNAGFKRLIITAKHHDGFCLWNSAYTDFDVDSSSYDGDILAELSAACTKYDMDMGLYLSPWDIHEPSYGYGSGGSASNDKNGDYNQYYINQIKEICDNDAYGNNGEFIEWWMDGAKGSGEDAQDYRMQSFVDTIRNGNEGVQIFGATEYGGGVHWIGNERGIAGDNEWHQKKITATGESYWSVPECDVSLTPGWFYHDGQSPKTMEQLATIYFSSVGRGCPLLLNVAPNKQGTYTPAVITRLQEFSTAITETFDEDLTEKEGVTAQASAVRGNADQFSADQAIDKDADAQDTYWTMEDGQTTGSLTIDLGATQAFDVVSIEEYIEKGQRIQNFTVEYRNGDSADWKLFGSGSTIAAKRLVRGSTVKADQIRINITGSKAVPLINNVGVYKAAKDFALGAAYPDTLKLIDDREFTTTGTWTQETIDGINTTGIWSRGAGATASFTFTGTKAWIMGTMDPNHGAMTITIDGAAAGTANTYATSRSLKKLLYTTPDLAYGTHTVTMTSTTSAALGLDVAYYNSNPAGMFEIENSSYAVDEAGSFDVKIKRMAGSTGEATVKVLTPPGTAVQGQYYYDIDRTLTFAEGETEKTITVTTIDNDAITGDLEFYIEIQNPANADLGFLTTAEVVINDNDGTEELQAAVTAVEGYKESSYMAAGWPAFADALATAKAILAAPQNFTQTAVNNAKAALIAAKDALVARTGFTAEDPFIMPADTAAGKDVEAELFTLVPRVAGAVPDSINKNVRVAIDSAASGGSKISWFENENAIRLPFFAAKAGTYTVTMRYQSGRSGTNLNTMNWSGTNVAAGSYAVPANGNPNEQLTTAFDITVTAAGAGELVFTADSHCSPNIDKLTFIGKELVTANHNVTAEAVANGTITPGGITSLEAGRSQVFTIIPDEGYVVDDVVVDGVSVGAVTSYTIENIEKDTTISVTFRAKTEAEISAEKITGFVTRLYEKVLGRTAAAEEIGYYTDSLTDRTKNGAGVGKGFVFSPEFADRGLSNEDYVEVLYETFMGRASDAEGKAYWINFLNNGISRMYVFKGFVESEEYTGICSDSGIDRGNVEVEESRDMRPQLTMYVYRLYEKALGREAETDGLNYYTKEIMAGNVTSVRAAQNFFSSEEFQDKKLSDEDYVKVLYRTFMGREFEQEGLAYHTDRLAAGTAREDILLGFANSPEFAGIMESFGVK</sequence>
<gene>
    <name evidence="10" type="ORF">SAMN05421730_1003185</name>
</gene>
<dbReference type="InterPro" id="IPR017853">
    <property type="entry name" value="GH"/>
</dbReference>
<dbReference type="SMART" id="SM00812">
    <property type="entry name" value="Alpha_L_fucos"/>
    <property type="match status" value="1"/>
</dbReference>
<evidence type="ECO:0000256" key="8">
    <source>
        <dbReference type="SAM" id="SignalP"/>
    </source>
</evidence>
<dbReference type="GO" id="GO:0006004">
    <property type="term" value="P:fucose metabolic process"/>
    <property type="evidence" value="ECO:0007669"/>
    <property type="project" value="TreeGrafter"/>
</dbReference>
<dbReference type="EMBL" id="FMKA01000003">
    <property type="protein sequence ID" value="SCP96100.1"/>
    <property type="molecule type" value="Genomic_DNA"/>
</dbReference>
<feature type="chain" id="PRO_5008921734" description="alpha-L-fucosidase" evidence="8">
    <location>
        <begin position="29"/>
        <end position="1298"/>
    </location>
</feature>
<evidence type="ECO:0000256" key="6">
    <source>
        <dbReference type="ARBA" id="ARBA00022837"/>
    </source>
</evidence>
<evidence type="ECO:0000256" key="7">
    <source>
        <dbReference type="ARBA" id="ARBA00023295"/>
    </source>
</evidence>
<dbReference type="InterPro" id="IPR000421">
    <property type="entry name" value="FA58C"/>
</dbReference>
<comment type="similarity">
    <text evidence="1">Belongs to the glycosyl hydrolase 29 family.</text>
</comment>
<proteinExistence type="inferred from homology"/>
<reference evidence="10 11" key="1">
    <citation type="submission" date="2016-09" db="EMBL/GenBank/DDBJ databases">
        <authorList>
            <person name="Capua I."/>
            <person name="De Benedictis P."/>
            <person name="Joannis T."/>
            <person name="Lombin L.H."/>
            <person name="Cattoli G."/>
        </authorList>
    </citation>
    <scope>NUCLEOTIDE SEQUENCE [LARGE SCALE GENOMIC DNA]</scope>
    <source>
        <strain evidence="10 11">GluBS11</strain>
    </source>
</reference>
<dbReference type="SUPFAM" id="SSF51445">
    <property type="entry name" value="(Trans)glycosidases"/>
    <property type="match status" value="1"/>
</dbReference>
<dbReference type="InterPro" id="IPR008979">
    <property type="entry name" value="Galactose-bd-like_sf"/>
</dbReference>
<name>A0A1D3TR38_9FIRM</name>
<organism evidence="10 11">
    <name type="scientific">Anaerobium acetethylicum</name>
    <dbReference type="NCBI Taxonomy" id="1619234"/>
    <lineage>
        <taxon>Bacteria</taxon>
        <taxon>Bacillati</taxon>
        <taxon>Bacillota</taxon>
        <taxon>Clostridia</taxon>
        <taxon>Lachnospirales</taxon>
        <taxon>Lachnospiraceae</taxon>
        <taxon>Anaerobium</taxon>
    </lineage>
</organism>
<dbReference type="OrthoDB" id="107551at2"/>
<feature type="signal peptide" evidence="8">
    <location>
        <begin position="1"/>
        <end position="28"/>
    </location>
</feature>
<keyword evidence="11" id="KW-1185">Reference proteome</keyword>
<dbReference type="InterPro" id="IPR057739">
    <property type="entry name" value="Glyco_hydro_29_N"/>
</dbReference>
<keyword evidence="5" id="KW-0378">Hydrolase</keyword>
<dbReference type="InterPro" id="IPR000933">
    <property type="entry name" value="Glyco_hydro_29"/>
</dbReference>
<dbReference type="PANTHER" id="PTHR10030:SF37">
    <property type="entry name" value="ALPHA-L-FUCOSIDASE-RELATED"/>
    <property type="match status" value="1"/>
</dbReference>
<dbReference type="GO" id="GO:0007154">
    <property type="term" value="P:cell communication"/>
    <property type="evidence" value="ECO:0007669"/>
    <property type="project" value="InterPro"/>
</dbReference>
<evidence type="ECO:0000259" key="9">
    <source>
        <dbReference type="SMART" id="SM00237"/>
    </source>
</evidence>
<dbReference type="SUPFAM" id="SSF49785">
    <property type="entry name" value="Galactose-binding domain-like"/>
    <property type="match status" value="2"/>
</dbReference>
<dbReference type="GO" id="GO:0016020">
    <property type="term" value="C:membrane"/>
    <property type="evidence" value="ECO:0007669"/>
    <property type="project" value="InterPro"/>
</dbReference>
<dbReference type="Pfam" id="PF00754">
    <property type="entry name" value="F5_F8_type_C"/>
    <property type="match status" value="1"/>
</dbReference>
<dbReference type="InterPro" id="IPR038081">
    <property type="entry name" value="CalX-like_sf"/>
</dbReference>
<evidence type="ECO:0000256" key="4">
    <source>
        <dbReference type="ARBA" id="ARBA00022737"/>
    </source>
</evidence>
<evidence type="ECO:0000256" key="5">
    <source>
        <dbReference type="ARBA" id="ARBA00022801"/>
    </source>
</evidence>
<evidence type="ECO:0000313" key="11">
    <source>
        <dbReference type="Proteomes" id="UP000199315"/>
    </source>
</evidence>
<dbReference type="Gene3D" id="2.60.40.2030">
    <property type="match status" value="1"/>
</dbReference>
<evidence type="ECO:0000256" key="2">
    <source>
        <dbReference type="ARBA" id="ARBA00012662"/>
    </source>
</evidence>
<dbReference type="Gene3D" id="1.10.3130.20">
    <property type="entry name" value="Phycobilisome linker domain"/>
    <property type="match status" value="2"/>
</dbReference>
<dbReference type="Gene3D" id="1.20.1270.90">
    <property type="entry name" value="AF1782-like"/>
    <property type="match status" value="1"/>
</dbReference>
<dbReference type="CDD" id="cd02795">
    <property type="entry name" value="CBM6-CBM35-CBM36_like"/>
    <property type="match status" value="1"/>
</dbReference>
<dbReference type="SMART" id="SM00237">
    <property type="entry name" value="Calx_beta"/>
    <property type="match status" value="1"/>
</dbReference>
<dbReference type="Gene3D" id="3.20.20.80">
    <property type="entry name" value="Glycosidases"/>
    <property type="match status" value="1"/>
</dbReference>
<dbReference type="Pfam" id="PF13946">
    <property type="entry name" value="DUF4214"/>
    <property type="match status" value="2"/>
</dbReference>
<dbReference type="InterPro" id="IPR003644">
    <property type="entry name" value="Calx_beta"/>
</dbReference>
<dbReference type="EC" id="3.2.1.51" evidence="2"/>
<dbReference type="GO" id="GO:0004560">
    <property type="term" value="F:alpha-L-fucosidase activity"/>
    <property type="evidence" value="ECO:0007669"/>
    <property type="project" value="InterPro"/>
</dbReference>
<evidence type="ECO:0000313" key="10">
    <source>
        <dbReference type="EMBL" id="SCP96100.1"/>
    </source>
</evidence>
<dbReference type="InterPro" id="IPR025282">
    <property type="entry name" value="DUF4214"/>
</dbReference>
<dbReference type="STRING" id="1619234.SAMN05421730_1003185"/>
<dbReference type="GO" id="GO:0016139">
    <property type="term" value="P:glycoside catabolic process"/>
    <property type="evidence" value="ECO:0007669"/>
    <property type="project" value="TreeGrafter"/>
</dbReference>
<keyword evidence="7" id="KW-0326">Glycosidase</keyword>
<keyword evidence="4" id="KW-0677">Repeat</keyword>
<evidence type="ECO:0000256" key="3">
    <source>
        <dbReference type="ARBA" id="ARBA00022729"/>
    </source>
</evidence>
<feature type="domain" description="Calx-beta" evidence="9">
    <location>
        <begin position="626"/>
        <end position="724"/>
    </location>
</feature>
<dbReference type="Pfam" id="PF03160">
    <property type="entry name" value="Calx-beta"/>
    <property type="match status" value="1"/>
</dbReference>
<dbReference type="GO" id="GO:0005764">
    <property type="term" value="C:lysosome"/>
    <property type="evidence" value="ECO:0007669"/>
    <property type="project" value="TreeGrafter"/>
</dbReference>
<dbReference type="SUPFAM" id="SSF141072">
    <property type="entry name" value="CalX-like"/>
    <property type="match status" value="1"/>
</dbReference>
<accession>A0A1D3TR38</accession>
<dbReference type="InterPro" id="IPR038255">
    <property type="entry name" value="PBS_linker_sf"/>
</dbReference>
<dbReference type="RefSeq" id="WP_091230984.1">
    <property type="nucleotide sequence ID" value="NZ_FMKA01000003.1"/>
</dbReference>
<dbReference type="Proteomes" id="UP000199315">
    <property type="component" value="Unassembled WGS sequence"/>
</dbReference>
<keyword evidence="6" id="KW-0106">Calcium</keyword>
<dbReference type="Pfam" id="PF01120">
    <property type="entry name" value="Alpha_L_fucos"/>
    <property type="match status" value="1"/>
</dbReference>
<keyword evidence="3 8" id="KW-0732">Signal</keyword>
<dbReference type="Gene3D" id="2.60.120.260">
    <property type="entry name" value="Galactose-binding domain-like"/>
    <property type="match status" value="3"/>
</dbReference>
<protein>
    <recommendedName>
        <fullName evidence="2">alpha-L-fucosidase</fullName>
        <ecNumber evidence="2">3.2.1.51</ecNumber>
    </recommendedName>
</protein>
<dbReference type="PANTHER" id="PTHR10030">
    <property type="entry name" value="ALPHA-L-FUCOSIDASE"/>
    <property type="match status" value="1"/>
</dbReference>
<evidence type="ECO:0000256" key="1">
    <source>
        <dbReference type="ARBA" id="ARBA00007951"/>
    </source>
</evidence>